<reference evidence="18" key="1">
    <citation type="submission" date="2016-05" db="EMBL/GenBank/DDBJ databases">
        <title>Comparative genomics of biotechnologically important yeasts.</title>
        <authorList>
            <consortium name="DOE Joint Genome Institute"/>
            <person name="Riley R."/>
            <person name="Haridas S."/>
            <person name="Wolfe K.H."/>
            <person name="Lopes M.R."/>
            <person name="Hittinger C.T."/>
            <person name="Goker M."/>
            <person name="Salamov A."/>
            <person name="Wisecaver J."/>
            <person name="Long T.M."/>
            <person name="Aerts A.L."/>
            <person name="Barry K."/>
            <person name="Choi C."/>
            <person name="Clum A."/>
            <person name="Coughlan A.Y."/>
            <person name="Deshpande S."/>
            <person name="Douglass A.P."/>
            <person name="Hanson S.J."/>
            <person name="Klenk H.-P."/>
            <person name="Labutti K."/>
            <person name="Lapidus A."/>
            <person name="Lindquist E."/>
            <person name="Lipzen A."/>
            <person name="Meier-Kolthoff J.P."/>
            <person name="Ohm R.A."/>
            <person name="Otillar R.P."/>
            <person name="Pangilinan J."/>
            <person name="Peng Y."/>
            <person name="Rokas A."/>
            <person name="Rosa C.A."/>
            <person name="Scheuner C."/>
            <person name="Sibirny A.A."/>
            <person name="Slot J.C."/>
            <person name="Stielow J.B."/>
            <person name="Sun H."/>
            <person name="Kurtzman C.P."/>
            <person name="Blackwell M."/>
            <person name="Grigoriev I.V."/>
            <person name="Jeffries T.W."/>
        </authorList>
    </citation>
    <scope>NUCLEOTIDE SEQUENCE [LARGE SCALE GENOMIC DNA]</scope>
    <source>
        <strain evidence="18">NRRL Y-17324</strain>
    </source>
</reference>
<keyword evidence="9" id="KW-0443">Lipid metabolism</keyword>
<evidence type="ECO:0000256" key="11">
    <source>
        <dbReference type="ARBA" id="ARBA00026241"/>
    </source>
</evidence>
<proteinExistence type="inferred from homology"/>
<feature type="transmembrane region" description="Helical" evidence="16">
    <location>
        <begin position="157"/>
        <end position="175"/>
    </location>
</feature>
<dbReference type="OrthoDB" id="10267115at2759"/>
<dbReference type="AlphaFoldDB" id="A0A1E4SLH1"/>
<accession>A0A1E4SLH1</accession>
<comment type="pathway">
    <text evidence="2">Lipid metabolism; sphingolipid metabolism.</text>
</comment>
<keyword evidence="16" id="KW-1133">Transmembrane helix</keyword>
<gene>
    <name evidence="17" type="ORF">CANTADRAFT_25911</name>
</gene>
<evidence type="ECO:0000256" key="7">
    <source>
        <dbReference type="ARBA" id="ARBA00022919"/>
    </source>
</evidence>
<keyword evidence="16" id="KW-0812">Transmembrane</keyword>
<dbReference type="Gene3D" id="3.40.50.720">
    <property type="entry name" value="NAD(P)-binding Rossmann-like Domain"/>
    <property type="match status" value="1"/>
</dbReference>
<dbReference type="Proteomes" id="UP000094285">
    <property type="component" value="Unassembled WGS sequence"/>
</dbReference>
<evidence type="ECO:0000256" key="12">
    <source>
        <dbReference type="ARBA" id="ARBA00029797"/>
    </source>
</evidence>
<dbReference type="RefSeq" id="XP_020065369.1">
    <property type="nucleotide sequence ID" value="XM_020207581.1"/>
</dbReference>
<evidence type="ECO:0000256" key="5">
    <source>
        <dbReference type="ARBA" id="ARBA00022824"/>
    </source>
</evidence>
<keyword evidence="7" id="KW-0746">Sphingolipid metabolism</keyword>
<dbReference type="Pfam" id="PF00106">
    <property type="entry name" value="adh_short"/>
    <property type="match status" value="1"/>
</dbReference>
<evidence type="ECO:0000256" key="9">
    <source>
        <dbReference type="ARBA" id="ARBA00023098"/>
    </source>
</evidence>
<keyword evidence="18" id="KW-1185">Reference proteome</keyword>
<dbReference type="EMBL" id="KV453911">
    <property type="protein sequence ID" value="ODV80247.1"/>
    <property type="molecule type" value="Genomic_DNA"/>
</dbReference>
<evidence type="ECO:0000256" key="13">
    <source>
        <dbReference type="ARBA" id="ARBA00032891"/>
    </source>
</evidence>
<dbReference type="GO" id="GO:0047560">
    <property type="term" value="F:3-dehydrosphinganine reductase activity"/>
    <property type="evidence" value="ECO:0007669"/>
    <property type="project" value="UniProtKB-EC"/>
</dbReference>
<evidence type="ECO:0000256" key="8">
    <source>
        <dbReference type="ARBA" id="ARBA00023002"/>
    </source>
</evidence>
<evidence type="ECO:0000256" key="2">
    <source>
        <dbReference type="ARBA" id="ARBA00004760"/>
    </source>
</evidence>
<comment type="catalytic activity">
    <reaction evidence="15">
        <text>sphinganine + NADP(+) = 3-oxosphinganine + NADPH + H(+)</text>
        <dbReference type="Rhea" id="RHEA:22640"/>
        <dbReference type="ChEBI" id="CHEBI:15378"/>
        <dbReference type="ChEBI" id="CHEBI:57783"/>
        <dbReference type="ChEBI" id="CHEBI:57817"/>
        <dbReference type="ChEBI" id="CHEBI:58299"/>
        <dbReference type="ChEBI" id="CHEBI:58349"/>
        <dbReference type="EC" id="1.1.1.102"/>
    </reaction>
    <physiologicalReaction direction="right-to-left" evidence="15">
        <dbReference type="Rhea" id="RHEA:22642"/>
    </physiologicalReaction>
</comment>
<dbReference type="STRING" id="984487.A0A1E4SLH1"/>
<keyword evidence="6" id="KW-0521">NADP</keyword>
<dbReference type="InterPro" id="IPR036291">
    <property type="entry name" value="NAD(P)-bd_dom_sf"/>
</dbReference>
<feature type="transmembrane region" description="Helical" evidence="16">
    <location>
        <begin position="276"/>
        <end position="297"/>
    </location>
</feature>
<evidence type="ECO:0000256" key="4">
    <source>
        <dbReference type="ARBA" id="ARBA00006484"/>
    </source>
</evidence>
<dbReference type="GO" id="GO:0030148">
    <property type="term" value="P:sphingolipid biosynthetic process"/>
    <property type="evidence" value="ECO:0007669"/>
    <property type="project" value="EnsemblFungi"/>
</dbReference>
<keyword evidence="5" id="KW-0256">Endoplasmic reticulum</keyword>
<name>A0A1E4SLH1_9ASCO</name>
<organism evidence="17 18">
    <name type="scientific">Suhomyces tanzawaensis NRRL Y-17324</name>
    <dbReference type="NCBI Taxonomy" id="984487"/>
    <lineage>
        <taxon>Eukaryota</taxon>
        <taxon>Fungi</taxon>
        <taxon>Dikarya</taxon>
        <taxon>Ascomycota</taxon>
        <taxon>Saccharomycotina</taxon>
        <taxon>Pichiomycetes</taxon>
        <taxon>Debaryomycetaceae</taxon>
        <taxon>Suhomyces</taxon>
    </lineage>
</organism>
<dbReference type="GO" id="GO:0005789">
    <property type="term" value="C:endoplasmic reticulum membrane"/>
    <property type="evidence" value="ECO:0007669"/>
    <property type="project" value="TreeGrafter"/>
</dbReference>
<dbReference type="GO" id="GO:0005811">
    <property type="term" value="C:lipid droplet"/>
    <property type="evidence" value="ECO:0007669"/>
    <property type="project" value="EnsemblFungi"/>
</dbReference>
<comment type="pathway">
    <text evidence="3">Sphingolipid metabolism.</text>
</comment>
<dbReference type="CDD" id="cd08939">
    <property type="entry name" value="KDSR-like_SDR_c"/>
    <property type="match status" value="1"/>
</dbReference>
<evidence type="ECO:0000256" key="16">
    <source>
        <dbReference type="SAM" id="Phobius"/>
    </source>
</evidence>
<keyword evidence="16" id="KW-0472">Membrane</keyword>
<evidence type="ECO:0000256" key="14">
    <source>
        <dbReference type="ARBA" id="ARBA00044737"/>
    </source>
</evidence>
<dbReference type="InterPro" id="IPR002347">
    <property type="entry name" value="SDR_fam"/>
</dbReference>
<sequence>MFFSSQFEPKGKTALIVGSSQGLGAEIALKLYEQECSVILVARTASKLKAQVERIVSTVGKKDNTEIYYISSDVSNYKAAQDMWDEVFHKRGQDPDFIFCCAGSAVPKLFIDITEKDINDGIDINFKTAYNVCHTAYKTISKVHSNKESHEYKKRTIVLFSSVISVFPFIGYGQYGPMKAALLNFSIILRQELKPFNFRVATVIAGNFQSEGYDVEQQTKPEITKVIEGPSHAMPASECAQIILKNLNRGVDTIYTDLIGWFVGCFYLGLAPRNWYIVQIFVSLLLLIIGPIVGWSMDRDIKKYYQQHKLSATVTEQAENSDLTTTSTKKS</sequence>
<dbReference type="PANTHER" id="PTHR43550:SF3">
    <property type="entry name" value="3-KETODIHYDROSPHINGOSINE REDUCTASE"/>
    <property type="match status" value="1"/>
</dbReference>
<evidence type="ECO:0000256" key="15">
    <source>
        <dbReference type="ARBA" id="ARBA00048930"/>
    </source>
</evidence>
<evidence type="ECO:0000256" key="1">
    <source>
        <dbReference type="ARBA" id="ARBA00004240"/>
    </source>
</evidence>
<dbReference type="UniPathway" id="UPA00222"/>
<dbReference type="GO" id="GO:0006666">
    <property type="term" value="P:3-keto-sphinganine metabolic process"/>
    <property type="evidence" value="ECO:0007669"/>
    <property type="project" value="EnsemblFungi"/>
</dbReference>
<dbReference type="InterPro" id="IPR045022">
    <property type="entry name" value="KDSR-like"/>
</dbReference>
<evidence type="ECO:0000256" key="6">
    <source>
        <dbReference type="ARBA" id="ARBA00022857"/>
    </source>
</evidence>
<dbReference type="EC" id="1.1.1.102" evidence="10"/>
<evidence type="ECO:0000256" key="10">
    <source>
        <dbReference type="ARBA" id="ARBA00026112"/>
    </source>
</evidence>
<dbReference type="GeneID" id="30981718"/>
<evidence type="ECO:0000313" key="18">
    <source>
        <dbReference type="Proteomes" id="UP000094285"/>
    </source>
</evidence>
<evidence type="ECO:0000313" key="17">
    <source>
        <dbReference type="EMBL" id="ODV80247.1"/>
    </source>
</evidence>
<dbReference type="PANTHER" id="PTHR43550">
    <property type="entry name" value="3-KETODIHYDROSPHINGOSINE REDUCTASE"/>
    <property type="match status" value="1"/>
</dbReference>
<comment type="subcellular location">
    <subcellularLocation>
        <location evidence="1">Endoplasmic reticulum</location>
    </subcellularLocation>
</comment>
<comment type="function">
    <text evidence="14">Catalyzes the reduction of 3'-oxosphinganine (3-ketodihydrosphingosine/KDS) to sphinganine (dihydrosphingosine/DHS), the second step of de novo sphingolipid biosynthesis.</text>
</comment>
<protein>
    <recommendedName>
        <fullName evidence="11">3-ketodihydrosphingosine reductase TSC10</fullName>
        <ecNumber evidence="10">1.1.1.102</ecNumber>
    </recommendedName>
    <alternativeName>
        <fullName evidence="13">3-dehydrosphinganine reductase</fullName>
    </alternativeName>
    <alternativeName>
        <fullName evidence="12">KDS reductase</fullName>
    </alternativeName>
</protein>
<dbReference type="SUPFAM" id="SSF51735">
    <property type="entry name" value="NAD(P)-binding Rossmann-fold domains"/>
    <property type="match status" value="1"/>
</dbReference>
<evidence type="ECO:0000256" key="3">
    <source>
        <dbReference type="ARBA" id="ARBA00004991"/>
    </source>
</evidence>
<keyword evidence="8" id="KW-0560">Oxidoreductase</keyword>
<comment type="similarity">
    <text evidence="4">Belongs to the short-chain dehydrogenases/reductases (SDR) family.</text>
</comment>